<evidence type="ECO:0000259" key="1">
    <source>
        <dbReference type="SMART" id="SM00782"/>
    </source>
</evidence>
<reference evidence="2 3" key="1">
    <citation type="submission" date="2019-04" db="EMBL/GenBank/DDBJ databases">
        <authorList>
            <person name="Hwang J.C."/>
        </authorList>
    </citation>
    <scope>NUCLEOTIDE SEQUENCE [LARGE SCALE GENOMIC DNA]</scope>
    <source>
        <strain evidence="2 3">IMCC35002</strain>
    </source>
</reference>
<dbReference type="InterPro" id="IPR013988">
    <property type="entry name" value="YjdM_C"/>
</dbReference>
<comment type="caution">
    <text evidence="2">The sequence shown here is derived from an EMBL/GenBank/DDBJ whole genome shotgun (WGS) entry which is preliminary data.</text>
</comment>
<dbReference type="OrthoDB" id="9810131at2"/>
<evidence type="ECO:0000313" key="2">
    <source>
        <dbReference type="EMBL" id="TKB54699.1"/>
    </source>
</evidence>
<name>A0A4V6WMS4_9GAMM</name>
<dbReference type="Proteomes" id="UP000305675">
    <property type="component" value="Unassembled WGS sequence"/>
</dbReference>
<evidence type="ECO:0000313" key="3">
    <source>
        <dbReference type="Proteomes" id="UP000305675"/>
    </source>
</evidence>
<dbReference type="Gene3D" id="2.30.30.40">
    <property type="entry name" value="SH3 Domains"/>
    <property type="match status" value="1"/>
</dbReference>
<gene>
    <name evidence="2" type="ORF">FCL42_11135</name>
</gene>
<dbReference type="EMBL" id="SWCJ01000007">
    <property type="protein sequence ID" value="TKB54699.1"/>
    <property type="molecule type" value="Genomic_DNA"/>
</dbReference>
<dbReference type="SMART" id="SM00782">
    <property type="entry name" value="PhnA_Zn_Ribbon"/>
    <property type="match status" value="1"/>
</dbReference>
<proteinExistence type="predicted"/>
<organism evidence="2 3">
    <name type="scientific">Ferrimonas aestuarii</name>
    <dbReference type="NCBI Taxonomy" id="2569539"/>
    <lineage>
        <taxon>Bacteria</taxon>
        <taxon>Pseudomonadati</taxon>
        <taxon>Pseudomonadota</taxon>
        <taxon>Gammaproteobacteria</taxon>
        <taxon>Alteromonadales</taxon>
        <taxon>Ferrimonadaceae</taxon>
        <taxon>Ferrimonas</taxon>
    </lineage>
</organism>
<dbReference type="InterPro" id="IPR013991">
    <property type="entry name" value="PhnaA_N_proteobac"/>
</dbReference>
<protein>
    <submittedName>
        <fullName evidence="2">PhnA domain protein</fullName>
    </submittedName>
</protein>
<feature type="domain" description="PhnA protein N-terminal proteobacterial" evidence="1">
    <location>
        <begin position="6"/>
        <end position="52"/>
    </location>
</feature>
<sequence>MSIENTLMVRGDSKCELCGSNDQLSVYDVPPVDKSHEDKAVLTCLKCKTELAEGSELDVNHWRCVNDAMWSQVTAVQVVAYRVLHQLVAKGETWAQDLLDMMYMEEDVKAWADLGLPEEEDPDAIVHRDSNGDVIVAGDTVHLIKDLVVKGGNFTAKRGTAVRNIGTTNNPLHIEGRVNGQRIVILTEFVKKSKHSEE</sequence>
<dbReference type="Pfam" id="PF03831">
    <property type="entry name" value="YjdM"/>
    <property type="match status" value="1"/>
</dbReference>
<dbReference type="RefSeq" id="WP_136863499.1">
    <property type="nucleotide sequence ID" value="NZ_SWCJ01000007.1"/>
</dbReference>
<keyword evidence="3" id="KW-1185">Reference proteome</keyword>
<accession>A0A4V6WMS4</accession>
<dbReference type="AlphaFoldDB" id="A0A4V6WMS4"/>
<dbReference type="SUPFAM" id="SSF82057">
    <property type="entry name" value="Prokaryotic SH3-related domain"/>
    <property type="match status" value="1"/>
</dbReference>